<evidence type="ECO:0000313" key="1">
    <source>
        <dbReference type="EMBL" id="MCS6523892.1"/>
    </source>
</evidence>
<dbReference type="RefSeq" id="WP_141862583.1">
    <property type="nucleotide sequence ID" value="NZ_BMNV01000011.1"/>
</dbReference>
<organism evidence="1 2">
    <name type="scientific">Curtobacterium citreum</name>
    <dbReference type="NCBI Taxonomy" id="2036"/>
    <lineage>
        <taxon>Bacteria</taxon>
        <taxon>Bacillati</taxon>
        <taxon>Actinomycetota</taxon>
        <taxon>Actinomycetes</taxon>
        <taxon>Micrococcales</taxon>
        <taxon>Microbacteriaceae</taxon>
        <taxon>Curtobacterium</taxon>
    </lineage>
</organism>
<evidence type="ECO:0000313" key="2">
    <source>
        <dbReference type="Proteomes" id="UP001652264"/>
    </source>
</evidence>
<dbReference type="GeneID" id="95325064"/>
<accession>A0ABT2HKW8</accession>
<reference evidence="1 2" key="1">
    <citation type="submission" date="2022-08" db="EMBL/GenBank/DDBJ databases">
        <title>Taxonomy of Curtobacterium flaccumfaciens.</title>
        <authorList>
            <person name="Osdaghi E."/>
            <person name="Taghavi S.M."/>
            <person name="Hamidizade M."/>
            <person name="Abachi H."/>
            <person name="Fazliarab A."/>
            <person name="Baeyen S."/>
            <person name="Portier P."/>
            <person name="Van Vaerenbergh J."/>
            <person name="Jacques M.-A."/>
        </authorList>
    </citation>
    <scope>NUCLEOTIDE SEQUENCE [LARGE SCALE GENOMIC DNA]</scope>
    <source>
        <strain evidence="1 2">LMG8786T</strain>
    </source>
</reference>
<dbReference type="Proteomes" id="UP001652264">
    <property type="component" value="Unassembled WGS sequence"/>
</dbReference>
<keyword evidence="2" id="KW-1185">Reference proteome</keyword>
<protein>
    <submittedName>
        <fullName evidence="1">Uncharacterized protein</fullName>
    </submittedName>
</protein>
<gene>
    <name evidence="1" type="ORF">NYQ28_15090</name>
</gene>
<name>A0ABT2HKW8_9MICO</name>
<sequence>MGSWNVRSKHTTARDRLSIEQRERDVRAGVWRGQSDNEIARNLGVCSMTVLRIRRRLNLPNVYGRRPVQDAA</sequence>
<dbReference type="EMBL" id="JANVAD010000009">
    <property type="protein sequence ID" value="MCS6523892.1"/>
    <property type="molecule type" value="Genomic_DNA"/>
</dbReference>
<comment type="caution">
    <text evidence="1">The sequence shown here is derived from an EMBL/GenBank/DDBJ whole genome shotgun (WGS) entry which is preliminary data.</text>
</comment>
<proteinExistence type="predicted"/>